<protein>
    <submittedName>
        <fullName evidence="3">Glycosyltransferase family 9 protein</fullName>
    </submittedName>
</protein>
<evidence type="ECO:0000313" key="4">
    <source>
        <dbReference type="Proteomes" id="UP001232063"/>
    </source>
</evidence>
<evidence type="ECO:0000256" key="2">
    <source>
        <dbReference type="ARBA" id="ARBA00022679"/>
    </source>
</evidence>
<dbReference type="InterPro" id="IPR051199">
    <property type="entry name" value="LPS_LOS_Heptosyltrfase"/>
</dbReference>
<reference evidence="3" key="1">
    <citation type="submission" date="2023-05" db="EMBL/GenBank/DDBJ databases">
        <authorList>
            <person name="Zhang X."/>
        </authorList>
    </citation>
    <scope>NUCLEOTIDE SEQUENCE</scope>
    <source>
        <strain evidence="3">BD1B2-1</strain>
    </source>
</reference>
<name>A0AAE3UAV8_9BACT</name>
<keyword evidence="1" id="KW-0328">Glycosyltransferase</keyword>
<keyword evidence="4" id="KW-1185">Reference proteome</keyword>
<dbReference type="GO" id="GO:0008713">
    <property type="term" value="F:ADP-heptose-lipopolysaccharide heptosyltransferase activity"/>
    <property type="evidence" value="ECO:0007669"/>
    <property type="project" value="TreeGrafter"/>
</dbReference>
<dbReference type="Proteomes" id="UP001232063">
    <property type="component" value="Unassembled WGS sequence"/>
</dbReference>
<dbReference type="SUPFAM" id="SSF53756">
    <property type="entry name" value="UDP-Glycosyltransferase/glycogen phosphorylase"/>
    <property type="match status" value="1"/>
</dbReference>
<dbReference type="Pfam" id="PF01075">
    <property type="entry name" value="Glyco_transf_9"/>
    <property type="match status" value="1"/>
</dbReference>
<organism evidence="3 4">
    <name type="scientific">Xanthocytophaga agilis</name>
    <dbReference type="NCBI Taxonomy" id="3048010"/>
    <lineage>
        <taxon>Bacteria</taxon>
        <taxon>Pseudomonadati</taxon>
        <taxon>Bacteroidota</taxon>
        <taxon>Cytophagia</taxon>
        <taxon>Cytophagales</taxon>
        <taxon>Rhodocytophagaceae</taxon>
        <taxon>Xanthocytophaga</taxon>
    </lineage>
</organism>
<accession>A0AAE3UAV8</accession>
<dbReference type="InterPro" id="IPR002201">
    <property type="entry name" value="Glyco_trans_9"/>
</dbReference>
<gene>
    <name evidence="3" type="ORF">QNI22_00700</name>
</gene>
<dbReference type="RefSeq" id="WP_314508676.1">
    <property type="nucleotide sequence ID" value="NZ_JASJOU010000001.1"/>
</dbReference>
<dbReference type="PANTHER" id="PTHR30160:SF15">
    <property type="entry name" value="GLYCOSYLTRANSFERASE HI_0523-RELATED"/>
    <property type="match status" value="1"/>
</dbReference>
<dbReference type="GO" id="GO:0009244">
    <property type="term" value="P:lipopolysaccharide core region biosynthetic process"/>
    <property type="evidence" value="ECO:0007669"/>
    <property type="project" value="TreeGrafter"/>
</dbReference>
<evidence type="ECO:0000256" key="1">
    <source>
        <dbReference type="ARBA" id="ARBA00022676"/>
    </source>
</evidence>
<evidence type="ECO:0000313" key="3">
    <source>
        <dbReference type="EMBL" id="MDJ1499138.1"/>
    </source>
</evidence>
<dbReference type="EMBL" id="JASJOU010000001">
    <property type="protein sequence ID" value="MDJ1499138.1"/>
    <property type="molecule type" value="Genomic_DNA"/>
</dbReference>
<dbReference type="GO" id="GO:0005829">
    <property type="term" value="C:cytosol"/>
    <property type="evidence" value="ECO:0007669"/>
    <property type="project" value="TreeGrafter"/>
</dbReference>
<comment type="caution">
    <text evidence="3">The sequence shown here is derived from an EMBL/GenBank/DDBJ whole genome shotgun (WGS) entry which is preliminary data.</text>
</comment>
<dbReference type="PANTHER" id="PTHR30160">
    <property type="entry name" value="TETRAACYLDISACCHARIDE 4'-KINASE-RELATED"/>
    <property type="match status" value="1"/>
</dbReference>
<dbReference type="Gene3D" id="3.40.50.2000">
    <property type="entry name" value="Glycogen Phosphorylase B"/>
    <property type="match status" value="2"/>
</dbReference>
<proteinExistence type="predicted"/>
<dbReference type="AlphaFoldDB" id="A0AAE3UAV8"/>
<sequence length="330" mass="37532">MQTIIISRTDNLGDVVLSLPVAGKLKEVYPSSHIIFLGKKYTEPVISASIYIDEYWDKDQLDNYKTDHVDTIVFLFPDREVARWAAKRKIPLRIGTSHRWWHWLYCNKRVNFSRKKSNLHETQLNFKLLKPLGISETVTLNEISSLYGLKKIKTPIPAFLEEKLQQSSLKLVLHPKSKGSAREWPLKHYYELASSLPSTIQIFITGTLTEEAKIQEEFPEILTLPNVTNLLGKLSLQELISFLHHTDVLIACSTGPLHIASALGKYAIGLYPTIRPMHPGRWQPVGIHATTITFMQSDCNTCSHTPHQCFCIQNITPTSILNKIIAINHS</sequence>
<keyword evidence="2" id="KW-0808">Transferase</keyword>
<dbReference type="CDD" id="cd03789">
    <property type="entry name" value="GT9_LPS_heptosyltransferase"/>
    <property type="match status" value="1"/>
</dbReference>